<dbReference type="Proteomes" id="UP001281410">
    <property type="component" value="Unassembled WGS sequence"/>
</dbReference>
<keyword evidence="2" id="KW-1185">Reference proteome</keyword>
<accession>A0AAE0DQX6</accession>
<name>A0AAE0DQX6_9ROSI</name>
<evidence type="ECO:0000313" key="2">
    <source>
        <dbReference type="Proteomes" id="UP001281410"/>
    </source>
</evidence>
<sequence length="255" mass="29784">MTRLRQHLLPSIQLWMTMIVPKASILQESLIVLKPVIQKMRLVMMIVGNRQQKMEQRTRGEWNTQQFFTFHEPMKSYGWVLWAWKWNRGTYWHVKSFINEHTCDKNGNYNIEYKLVSACVIGDLFASKFGDPGRCICPKDIVSEMREQHDIHLLYNKAYRSKEHALNQVFGDPWESFQRLLAYFYVLEQSNPGTVTKIKNDSKNRFKYGFMAIGTTIEGFNSVIRPVICIDATHLKARTIGVLLVAVCKEGNEMI</sequence>
<proteinExistence type="predicted"/>
<comment type="caution">
    <text evidence="1">The sequence shown here is derived from an EMBL/GenBank/DDBJ whole genome shotgun (WGS) entry which is preliminary data.</text>
</comment>
<evidence type="ECO:0000313" key="1">
    <source>
        <dbReference type="EMBL" id="KAK3182839.1"/>
    </source>
</evidence>
<dbReference type="PANTHER" id="PTHR31973:SF195">
    <property type="entry name" value="MUDR FAMILY TRANSPOSASE"/>
    <property type="match status" value="1"/>
</dbReference>
<organism evidence="1 2">
    <name type="scientific">Dipteronia sinensis</name>
    <dbReference type="NCBI Taxonomy" id="43782"/>
    <lineage>
        <taxon>Eukaryota</taxon>
        <taxon>Viridiplantae</taxon>
        <taxon>Streptophyta</taxon>
        <taxon>Embryophyta</taxon>
        <taxon>Tracheophyta</taxon>
        <taxon>Spermatophyta</taxon>
        <taxon>Magnoliopsida</taxon>
        <taxon>eudicotyledons</taxon>
        <taxon>Gunneridae</taxon>
        <taxon>Pentapetalae</taxon>
        <taxon>rosids</taxon>
        <taxon>malvids</taxon>
        <taxon>Sapindales</taxon>
        <taxon>Sapindaceae</taxon>
        <taxon>Hippocastanoideae</taxon>
        <taxon>Acereae</taxon>
        <taxon>Dipteronia</taxon>
    </lineage>
</organism>
<dbReference type="PANTHER" id="PTHR31973">
    <property type="entry name" value="POLYPROTEIN, PUTATIVE-RELATED"/>
    <property type="match status" value="1"/>
</dbReference>
<protein>
    <submittedName>
        <fullName evidence="1">Uncharacterized protein</fullName>
    </submittedName>
</protein>
<dbReference type="EMBL" id="JANJYJ010000010">
    <property type="protein sequence ID" value="KAK3182839.1"/>
    <property type="molecule type" value="Genomic_DNA"/>
</dbReference>
<dbReference type="AlphaFoldDB" id="A0AAE0DQX6"/>
<reference evidence="1" key="1">
    <citation type="journal article" date="2023" name="Plant J.">
        <title>Genome sequences and population genomics provide insights into the demographic history, inbreeding, and mutation load of two 'living fossil' tree species of Dipteronia.</title>
        <authorList>
            <person name="Feng Y."/>
            <person name="Comes H.P."/>
            <person name="Chen J."/>
            <person name="Zhu S."/>
            <person name="Lu R."/>
            <person name="Zhang X."/>
            <person name="Li P."/>
            <person name="Qiu J."/>
            <person name="Olsen K.M."/>
            <person name="Qiu Y."/>
        </authorList>
    </citation>
    <scope>NUCLEOTIDE SEQUENCE</scope>
    <source>
        <strain evidence="1">NBL</strain>
    </source>
</reference>
<gene>
    <name evidence="1" type="ORF">Dsin_030125</name>
</gene>